<dbReference type="SMART" id="SM00747">
    <property type="entry name" value="CFEM"/>
    <property type="match status" value="1"/>
</dbReference>
<keyword evidence="9 16" id="KW-0732">Signal</keyword>
<protein>
    <recommendedName>
        <fullName evidence="17">CFEM domain-containing protein</fullName>
    </recommendedName>
</protein>
<dbReference type="GO" id="GO:0098552">
    <property type="term" value="C:side of membrane"/>
    <property type="evidence" value="ECO:0007669"/>
    <property type="project" value="UniProtKB-KW"/>
</dbReference>
<accession>A0A6A6U3Y0</accession>
<feature type="disulfide bond" evidence="15">
    <location>
        <begin position="26"/>
        <end position="66"/>
    </location>
</feature>
<dbReference type="AlphaFoldDB" id="A0A6A6U3Y0"/>
<evidence type="ECO:0000256" key="2">
    <source>
        <dbReference type="ARBA" id="ARBA00004613"/>
    </source>
</evidence>
<keyword evidence="10" id="KW-0408">Iron</keyword>
<dbReference type="InterPro" id="IPR008427">
    <property type="entry name" value="Extracellular_membr_CFEM_dom"/>
</dbReference>
<dbReference type="PANTHER" id="PTHR37928">
    <property type="entry name" value="CFEM DOMAIN PROTEIN (AFU_ORTHOLOGUE AFUA_6G14090)"/>
    <property type="match status" value="1"/>
</dbReference>
<organism evidence="18 19">
    <name type="scientific">Microthyrium microscopicum</name>
    <dbReference type="NCBI Taxonomy" id="703497"/>
    <lineage>
        <taxon>Eukaryota</taxon>
        <taxon>Fungi</taxon>
        <taxon>Dikarya</taxon>
        <taxon>Ascomycota</taxon>
        <taxon>Pezizomycotina</taxon>
        <taxon>Dothideomycetes</taxon>
        <taxon>Dothideomycetes incertae sedis</taxon>
        <taxon>Microthyriales</taxon>
        <taxon>Microthyriaceae</taxon>
        <taxon>Microthyrium</taxon>
    </lineage>
</organism>
<feature type="signal peptide" evidence="16">
    <location>
        <begin position="1"/>
        <end position="17"/>
    </location>
</feature>
<evidence type="ECO:0000259" key="17">
    <source>
        <dbReference type="PROSITE" id="PS52012"/>
    </source>
</evidence>
<evidence type="ECO:0000256" key="12">
    <source>
        <dbReference type="ARBA" id="ARBA00023157"/>
    </source>
</evidence>
<keyword evidence="14" id="KW-0449">Lipoprotein</keyword>
<evidence type="ECO:0000256" key="11">
    <source>
        <dbReference type="ARBA" id="ARBA00023136"/>
    </source>
</evidence>
<evidence type="ECO:0000256" key="1">
    <source>
        <dbReference type="ARBA" id="ARBA00004609"/>
    </source>
</evidence>
<dbReference type="PANTHER" id="PTHR37928:SF2">
    <property type="entry name" value="GPI ANCHORED CFEM DOMAIN PROTEIN (AFU_ORTHOLOGUE AFUA_6G10580)"/>
    <property type="match status" value="1"/>
</dbReference>
<evidence type="ECO:0000256" key="7">
    <source>
        <dbReference type="ARBA" id="ARBA00022622"/>
    </source>
</evidence>
<keyword evidence="5" id="KW-0964">Secreted</keyword>
<keyword evidence="4" id="KW-1003">Cell membrane</keyword>
<evidence type="ECO:0000256" key="10">
    <source>
        <dbReference type="ARBA" id="ARBA00023004"/>
    </source>
</evidence>
<keyword evidence="19" id="KW-1185">Reference proteome</keyword>
<comment type="similarity">
    <text evidence="3">Belongs to the RBT5 family.</text>
</comment>
<keyword evidence="13" id="KW-0325">Glycoprotein</keyword>
<keyword evidence="12 15" id="KW-1015">Disulfide bond</keyword>
<comment type="caution">
    <text evidence="15">Lacks conserved residue(s) required for the propagation of feature annotation.</text>
</comment>
<keyword evidence="11" id="KW-0472">Membrane</keyword>
<evidence type="ECO:0000256" key="15">
    <source>
        <dbReference type="PROSITE-ProRule" id="PRU01356"/>
    </source>
</evidence>
<feature type="chain" id="PRO_5025644658" description="CFEM domain-containing protein" evidence="16">
    <location>
        <begin position="18"/>
        <end position="151"/>
    </location>
</feature>
<evidence type="ECO:0000256" key="5">
    <source>
        <dbReference type="ARBA" id="ARBA00022525"/>
    </source>
</evidence>
<dbReference type="PROSITE" id="PS52012">
    <property type="entry name" value="CFEM"/>
    <property type="match status" value="1"/>
</dbReference>
<feature type="disulfide bond" evidence="15">
    <location>
        <begin position="49"/>
        <end position="82"/>
    </location>
</feature>
<dbReference type="Proteomes" id="UP000799302">
    <property type="component" value="Unassembled WGS sequence"/>
</dbReference>
<proteinExistence type="inferred from homology"/>
<feature type="disulfide bond" evidence="15">
    <location>
        <begin position="30"/>
        <end position="61"/>
    </location>
</feature>
<dbReference type="OrthoDB" id="3065412at2759"/>
<evidence type="ECO:0000256" key="13">
    <source>
        <dbReference type="ARBA" id="ARBA00023180"/>
    </source>
</evidence>
<evidence type="ECO:0000256" key="8">
    <source>
        <dbReference type="ARBA" id="ARBA00022723"/>
    </source>
</evidence>
<evidence type="ECO:0000256" key="9">
    <source>
        <dbReference type="ARBA" id="ARBA00022729"/>
    </source>
</evidence>
<reference evidence="18" key="1">
    <citation type="journal article" date="2020" name="Stud. Mycol.">
        <title>101 Dothideomycetes genomes: a test case for predicting lifestyles and emergence of pathogens.</title>
        <authorList>
            <person name="Haridas S."/>
            <person name="Albert R."/>
            <person name="Binder M."/>
            <person name="Bloem J."/>
            <person name="Labutti K."/>
            <person name="Salamov A."/>
            <person name="Andreopoulos B."/>
            <person name="Baker S."/>
            <person name="Barry K."/>
            <person name="Bills G."/>
            <person name="Bluhm B."/>
            <person name="Cannon C."/>
            <person name="Castanera R."/>
            <person name="Culley D."/>
            <person name="Daum C."/>
            <person name="Ezra D."/>
            <person name="Gonzalez J."/>
            <person name="Henrissat B."/>
            <person name="Kuo A."/>
            <person name="Liang C."/>
            <person name="Lipzen A."/>
            <person name="Lutzoni F."/>
            <person name="Magnuson J."/>
            <person name="Mondo S."/>
            <person name="Nolan M."/>
            <person name="Ohm R."/>
            <person name="Pangilinan J."/>
            <person name="Park H.-J."/>
            <person name="Ramirez L."/>
            <person name="Alfaro M."/>
            <person name="Sun H."/>
            <person name="Tritt A."/>
            <person name="Yoshinaga Y."/>
            <person name="Zwiers L.-H."/>
            <person name="Turgeon B."/>
            <person name="Goodwin S."/>
            <person name="Spatafora J."/>
            <person name="Crous P."/>
            <person name="Grigoriev I."/>
        </authorList>
    </citation>
    <scope>NUCLEOTIDE SEQUENCE</scope>
    <source>
        <strain evidence="18">CBS 115976</strain>
    </source>
</reference>
<name>A0A6A6U3Y0_9PEZI</name>
<dbReference type="GO" id="GO:0005576">
    <property type="term" value="C:extracellular region"/>
    <property type="evidence" value="ECO:0007669"/>
    <property type="project" value="UniProtKB-SubCell"/>
</dbReference>
<sequence length="151" mass="14744">MRFSTITIAAFAALAQAQSLSDLPKCAQTCVGTSLGSTGCSSLQIDCICKSSKWISDLSCCVAGTCSTADQQNTITFAQQLCQTVGVTLPTSAQAACAAGNGTSANTTASASSSTSSTAASGTANANSGASREYAGSGVAIAAAGLFAAFL</sequence>
<keyword evidence="7" id="KW-0336">GPI-anchor</keyword>
<gene>
    <name evidence="18" type="ORF">BT63DRAFT_427768</name>
</gene>
<feature type="domain" description="CFEM" evidence="17">
    <location>
        <begin position="1"/>
        <end position="109"/>
    </location>
</feature>
<dbReference type="Pfam" id="PF05730">
    <property type="entry name" value="CFEM"/>
    <property type="match status" value="1"/>
</dbReference>
<dbReference type="GO" id="GO:0005886">
    <property type="term" value="C:plasma membrane"/>
    <property type="evidence" value="ECO:0007669"/>
    <property type="project" value="UniProtKB-SubCell"/>
</dbReference>
<keyword evidence="6" id="KW-0349">Heme</keyword>
<evidence type="ECO:0000256" key="14">
    <source>
        <dbReference type="ARBA" id="ARBA00023288"/>
    </source>
</evidence>
<feature type="disulfide bond" evidence="15">
    <location>
        <begin position="40"/>
        <end position="47"/>
    </location>
</feature>
<dbReference type="EMBL" id="MU004239">
    <property type="protein sequence ID" value="KAF2665983.1"/>
    <property type="molecule type" value="Genomic_DNA"/>
</dbReference>
<evidence type="ECO:0000256" key="16">
    <source>
        <dbReference type="SAM" id="SignalP"/>
    </source>
</evidence>
<keyword evidence="8" id="KW-0479">Metal-binding</keyword>
<comment type="subcellular location">
    <subcellularLocation>
        <location evidence="1">Cell membrane</location>
        <topology evidence="1">Lipid-anchor</topology>
        <topology evidence="1">GPI-anchor</topology>
    </subcellularLocation>
    <subcellularLocation>
        <location evidence="2">Secreted</location>
    </subcellularLocation>
</comment>
<evidence type="ECO:0000256" key="6">
    <source>
        <dbReference type="ARBA" id="ARBA00022617"/>
    </source>
</evidence>
<evidence type="ECO:0000256" key="4">
    <source>
        <dbReference type="ARBA" id="ARBA00022475"/>
    </source>
</evidence>
<evidence type="ECO:0000313" key="19">
    <source>
        <dbReference type="Proteomes" id="UP000799302"/>
    </source>
</evidence>
<evidence type="ECO:0000313" key="18">
    <source>
        <dbReference type="EMBL" id="KAF2665983.1"/>
    </source>
</evidence>
<dbReference type="GO" id="GO:0046872">
    <property type="term" value="F:metal ion binding"/>
    <property type="evidence" value="ECO:0007669"/>
    <property type="project" value="UniProtKB-KW"/>
</dbReference>
<dbReference type="InterPro" id="IPR051735">
    <property type="entry name" value="CFEM_domain"/>
</dbReference>
<evidence type="ECO:0000256" key="3">
    <source>
        <dbReference type="ARBA" id="ARBA00010031"/>
    </source>
</evidence>